<dbReference type="EMBL" id="HBUE01315257">
    <property type="protein sequence ID" value="CAG6585326.1"/>
    <property type="molecule type" value="Transcribed_RNA"/>
</dbReference>
<organism evidence="1">
    <name type="scientific">Culex pipiens</name>
    <name type="common">House mosquito</name>
    <dbReference type="NCBI Taxonomy" id="7175"/>
    <lineage>
        <taxon>Eukaryota</taxon>
        <taxon>Metazoa</taxon>
        <taxon>Ecdysozoa</taxon>
        <taxon>Arthropoda</taxon>
        <taxon>Hexapoda</taxon>
        <taxon>Insecta</taxon>
        <taxon>Pterygota</taxon>
        <taxon>Neoptera</taxon>
        <taxon>Endopterygota</taxon>
        <taxon>Diptera</taxon>
        <taxon>Nematocera</taxon>
        <taxon>Culicoidea</taxon>
        <taxon>Culicidae</taxon>
        <taxon>Culicinae</taxon>
        <taxon>Culicini</taxon>
        <taxon>Culex</taxon>
        <taxon>Culex</taxon>
    </lineage>
</organism>
<protein>
    <submittedName>
        <fullName evidence="1">(northern house mosquito) hypothetical protein</fullName>
    </submittedName>
</protein>
<dbReference type="EMBL" id="HBUE01208908">
    <property type="protein sequence ID" value="CAG6533459.1"/>
    <property type="molecule type" value="Transcribed_RNA"/>
</dbReference>
<dbReference type="EMBL" id="HBUE01208904">
    <property type="protein sequence ID" value="CAG6533442.1"/>
    <property type="molecule type" value="Transcribed_RNA"/>
</dbReference>
<sequence length="103" mass="11630">MYSSRLSMSSSCIKLLICPSSSSTSKLSCWSSWSRMQDSIPDAEALATDPLEVSSTDRIVTGYWSRYSQRELESTEDGSSYTTYATLFVFRMKFTCPNADMWS</sequence>
<dbReference type="EMBL" id="HBUE01208906">
    <property type="protein sequence ID" value="CAG6533450.1"/>
    <property type="molecule type" value="Transcribed_RNA"/>
</dbReference>
<dbReference type="EMBL" id="HBUE01208910">
    <property type="protein sequence ID" value="CAG6533468.1"/>
    <property type="molecule type" value="Transcribed_RNA"/>
</dbReference>
<dbReference type="EMBL" id="HBUE01315260">
    <property type="protein sequence ID" value="CAG6585339.1"/>
    <property type="molecule type" value="Transcribed_RNA"/>
</dbReference>
<accession>A0A8D8BGH2</accession>
<dbReference type="EMBL" id="HBUE01315259">
    <property type="protein sequence ID" value="CAG6585335.1"/>
    <property type="molecule type" value="Transcribed_RNA"/>
</dbReference>
<proteinExistence type="predicted"/>
<dbReference type="EMBL" id="HBUE01315258">
    <property type="protein sequence ID" value="CAG6585330.1"/>
    <property type="molecule type" value="Transcribed_RNA"/>
</dbReference>
<dbReference type="EMBL" id="HBUE01315256">
    <property type="protein sequence ID" value="CAG6585322.1"/>
    <property type="molecule type" value="Transcribed_RNA"/>
</dbReference>
<dbReference type="EMBL" id="HBUE01315263">
    <property type="protein sequence ID" value="CAG6585353.1"/>
    <property type="molecule type" value="Transcribed_RNA"/>
</dbReference>
<dbReference type="EMBL" id="HBUE01072039">
    <property type="protein sequence ID" value="CAG6473077.1"/>
    <property type="molecule type" value="Transcribed_RNA"/>
</dbReference>
<reference evidence="1" key="1">
    <citation type="submission" date="2021-05" db="EMBL/GenBank/DDBJ databases">
        <authorList>
            <person name="Alioto T."/>
            <person name="Alioto T."/>
            <person name="Gomez Garrido J."/>
        </authorList>
    </citation>
    <scope>NUCLEOTIDE SEQUENCE</scope>
</reference>
<name>A0A8D8BGH2_CULPI</name>
<dbReference type="EMBL" id="HBUE01208909">
    <property type="protein sequence ID" value="CAG6533463.1"/>
    <property type="molecule type" value="Transcribed_RNA"/>
</dbReference>
<dbReference type="EMBL" id="HBUE01315262">
    <property type="protein sequence ID" value="CAG6585348.1"/>
    <property type="molecule type" value="Transcribed_RNA"/>
</dbReference>
<dbReference type="EMBL" id="HBUE01315261">
    <property type="protein sequence ID" value="CAG6585343.1"/>
    <property type="molecule type" value="Transcribed_RNA"/>
</dbReference>
<dbReference type="AlphaFoldDB" id="A0A8D8BGH2"/>
<dbReference type="EMBL" id="HBUE01208911">
    <property type="protein sequence ID" value="CAG6533473.1"/>
    <property type="molecule type" value="Transcribed_RNA"/>
</dbReference>
<dbReference type="EMBL" id="HBUE01208907">
    <property type="protein sequence ID" value="CAG6533455.1"/>
    <property type="molecule type" value="Transcribed_RNA"/>
</dbReference>
<evidence type="ECO:0000313" key="1">
    <source>
        <dbReference type="EMBL" id="CAG6473077.1"/>
    </source>
</evidence>
<dbReference type="EMBL" id="HBUE01208905">
    <property type="protein sequence ID" value="CAG6533446.1"/>
    <property type="molecule type" value="Transcribed_RNA"/>
</dbReference>